<dbReference type="PANTHER" id="PTHR21310:SF15">
    <property type="entry name" value="AMINOGLYCOSIDE PHOSPHOTRANSFERASE DOMAIN-CONTAINING PROTEIN"/>
    <property type="match status" value="1"/>
</dbReference>
<organism evidence="2 3">
    <name type="scientific">Penicillium egyptiacum</name>
    <dbReference type="NCBI Taxonomy" id="1303716"/>
    <lineage>
        <taxon>Eukaryota</taxon>
        <taxon>Fungi</taxon>
        <taxon>Dikarya</taxon>
        <taxon>Ascomycota</taxon>
        <taxon>Pezizomycotina</taxon>
        <taxon>Eurotiomycetes</taxon>
        <taxon>Eurotiomycetidae</taxon>
        <taxon>Eurotiales</taxon>
        <taxon>Aspergillaceae</taxon>
        <taxon>Penicillium</taxon>
    </lineage>
</organism>
<dbReference type="AlphaFoldDB" id="A0A9W4KAR2"/>
<keyword evidence="3" id="KW-1185">Reference proteome</keyword>
<dbReference type="OrthoDB" id="10003767at2759"/>
<evidence type="ECO:0000313" key="2">
    <source>
        <dbReference type="EMBL" id="CAG8897234.1"/>
    </source>
</evidence>
<evidence type="ECO:0000259" key="1">
    <source>
        <dbReference type="Pfam" id="PF01636"/>
    </source>
</evidence>
<dbReference type="InterPro" id="IPR051678">
    <property type="entry name" value="AGP_Transferase"/>
</dbReference>
<evidence type="ECO:0000313" key="3">
    <source>
        <dbReference type="Proteomes" id="UP001154252"/>
    </source>
</evidence>
<protein>
    <recommendedName>
        <fullName evidence="1">Aminoglycoside phosphotransferase domain-containing protein</fullName>
    </recommendedName>
</protein>
<name>A0A9W4KAR2_9EURO</name>
<dbReference type="SUPFAM" id="SSF56112">
    <property type="entry name" value="Protein kinase-like (PK-like)"/>
    <property type="match status" value="1"/>
</dbReference>
<reference evidence="2" key="1">
    <citation type="submission" date="2021-07" db="EMBL/GenBank/DDBJ databases">
        <authorList>
            <person name="Branca A.L. A."/>
        </authorList>
    </citation>
    <scope>NUCLEOTIDE SEQUENCE</scope>
</reference>
<proteinExistence type="predicted"/>
<accession>A0A9W4KAR2</accession>
<dbReference type="InterPro" id="IPR002575">
    <property type="entry name" value="Aminoglycoside_PTrfase"/>
</dbReference>
<dbReference type="PANTHER" id="PTHR21310">
    <property type="entry name" value="AMINOGLYCOSIDE PHOSPHOTRANSFERASE-RELATED-RELATED"/>
    <property type="match status" value="1"/>
</dbReference>
<sequence>MPYDGAFTGYRWSYFSSLTDEALRLRAQNFIESTNWNALMEYATTVRGGRECNILPDIGLGYNHMVRIIEFDDNERWIARLRMQSLSQNRGRSETTEDIMKLEHNMILLVKENTNIPVPQVHAIELDPDCGVNAQFMLMDCLKGNVGIDLGMEVPSSHKSYVIARMAEIQVELSRIQLPKIGTILHRNDDGSFEQGPIPGIGGPFETAAEFFKAWAAKIEFGLSKDRLREVAGSLADELSSSASSFRSSVGTSAESLSVRNRGPFPLYHGDFGHSNMIFDDEYKLLGVIDWEAAFAGPWEISGEFPLTLSIVPPDMDAPWNYDEKGYPKDAGDIQKFADREAYIAVVAEKEREMGLTEGYRLSTALKDSSRQYLATAMRLYQRGMPGWYAKVMERLSKGTTC</sequence>
<dbReference type="Pfam" id="PF01636">
    <property type="entry name" value="APH"/>
    <property type="match status" value="1"/>
</dbReference>
<dbReference type="EMBL" id="CAJVRC010000859">
    <property type="protein sequence ID" value="CAG8897234.1"/>
    <property type="molecule type" value="Genomic_DNA"/>
</dbReference>
<dbReference type="Gene3D" id="3.90.1200.10">
    <property type="match status" value="1"/>
</dbReference>
<feature type="domain" description="Aminoglycoside phosphotransferase" evidence="1">
    <location>
        <begin position="75"/>
        <end position="298"/>
    </location>
</feature>
<comment type="caution">
    <text evidence="2">The sequence shown here is derived from an EMBL/GenBank/DDBJ whole genome shotgun (WGS) entry which is preliminary data.</text>
</comment>
<dbReference type="Proteomes" id="UP001154252">
    <property type="component" value="Unassembled WGS sequence"/>
</dbReference>
<dbReference type="InterPro" id="IPR011009">
    <property type="entry name" value="Kinase-like_dom_sf"/>
</dbReference>
<gene>
    <name evidence="2" type="ORF">PEGY_LOCUS4700</name>
</gene>